<dbReference type="eggNOG" id="COG1629">
    <property type="taxonomic scope" value="Bacteria"/>
</dbReference>
<dbReference type="InterPro" id="IPR037066">
    <property type="entry name" value="Plug_dom_sf"/>
</dbReference>
<feature type="signal peptide" evidence="5">
    <location>
        <begin position="1"/>
        <end position="27"/>
    </location>
</feature>
<keyword evidence="3" id="KW-0998">Cell outer membrane</keyword>
<accession>C6XQH9</accession>
<dbReference type="InterPro" id="IPR012910">
    <property type="entry name" value="Plug_dom"/>
</dbReference>
<feature type="domain" description="TonB-dependent receptor-like beta-barrel" evidence="6">
    <location>
        <begin position="413"/>
        <end position="892"/>
    </location>
</feature>
<evidence type="ECO:0000256" key="2">
    <source>
        <dbReference type="ARBA" id="ARBA00023136"/>
    </source>
</evidence>
<comment type="subcellular location">
    <subcellularLocation>
        <location evidence="1 4">Cell outer membrane</location>
    </subcellularLocation>
</comment>
<organism evidence="8 9">
    <name type="scientific">Hirschia baltica (strain ATCC 49814 / DSM 5838 / IFAM 1418)</name>
    <dbReference type="NCBI Taxonomy" id="582402"/>
    <lineage>
        <taxon>Bacteria</taxon>
        <taxon>Pseudomonadati</taxon>
        <taxon>Pseudomonadota</taxon>
        <taxon>Alphaproteobacteria</taxon>
        <taxon>Hyphomonadales</taxon>
        <taxon>Hyphomonadaceae</taxon>
        <taxon>Hirschia</taxon>
    </lineage>
</organism>
<keyword evidence="8" id="KW-0675">Receptor</keyword>
<dbReference type="RefSeq" id="WP_015828628.1">
    <property type="nucleotide sequence ID" value="NC_012982.1"/>
</dbReference>
<protein>
    <submittedName>
        <fullName evidence="8">TonB-dependent receptor</fullName>
    </submittedName>
</protein>
<comment type="similarity">
    <text evidence="4">Belongs to the TonB-dependent receptor family.</text>
</comment>
<dbReference type="Pfam" id="PF07715">
    <property type="entry name" value="Plug"/>
    <property type="match status" value="1"/>
</dbReference>
<dbReference type="OrthoDB" id="5476657at2"/>
<evidence type="ECO:0000256" key="4">
    <source>
        <dbReference type="RuleBase" id="RU003357"/>
    </source>
</evidence>
<feature type="domain" description="TonB-dependent receptor plug" evidence="7">
    <location>
        <begin position="63"/>
        <end position="173"/>
    </location>
</feature>
<dbReference type="eggNOG" id="COG4771">
    <property type="taxonomic scope" value="Bacteria"/>
</dbReference>
<evidence type="ECO:0000256" key="3">
    <source>
        <dbReference type="ARBA" id="ARBA00023237"/>
    </source>
</evidence>
<dbReference type="PANTHER" id="PTHR40980:SF3">
    <property type="entry name" value="TONB-DEPENDENT RECEPTOR-LIKE BETA-BARREL DOMAIN-CONTAINING PROTEIN"/>
    <property type="match status" value="1"/>
</dbReference>
<proteinExistence type="inferred from homology"/>
<reference evidence="9" key="1">
    <citation type="journal article" date="2011" name="J. Bacteriol.">
        <title>Genome sequences of eight morphologically diverse alphaproteobacteria.</title>
        <authorList>
            <consortium name="US DOE Joint Genome Institute"/>
            <person name="Brown P.J."/>
            <person name="Kysela D.T."/>
            <person name="Buechlein A."/>
            <person name="Hemmerich C."/>
            <person name="Brun Y.V."/>
        </authorList>
    </citation>
    <scope>NUCLEOTIDE SEQUENCE [LARGE SCALE GENOMIC DNA]</scope>
    <source>
        <strain evidence="9">ATCC 49814 / DSM 5838 / IFAM 1418</strain>
    </source>
</reference>
<dbReference type="HOGENOM" id="CLU_006935_2_0_5"/>
<keyword evidence="4" id="KW-0798">TonB box</keyword>
<dbReference type="STRING" id="582402.Hbal_2805"/>
<evidence type="ECO:0000256" key="1">
    <source>
        <dbReference type="ARBA" id="ARBA00004442"/>
    </source>
</evidence>
<sequence>MDDNRKFGILAGVSMIAFSVGMGPAWAQETAEAAAPEVTEQRTLDTIVVTGFRQSLSEALDVKRNTTGSVDAILAEDIADFPDQNLAESLQRIPGVAITRESGEGREITVRGLGGEYTRVRVNGMEAIAGTGGASTNTGRGFDFNVFASELFNQIVVYKTASAELDEGSLGAVVDLSTGHPLDYEEGLTGAVNVQGQYSPLSEAVTPRLSGLLSYKDPNGVWGVSGSVAYSKTETVNEGQNTVRWQKARFQSVGGVDCVADPNDTGCATVTDAFHPRIPRYGQTDITGERLGLTGSFQWAPTDAVKLTIDGLYSELDGTREQRFAEVLFRGNEGGMDVLDYTYDASTNNLTSMTVNNAFVRNELFAQGWNTKFNQVSARLEHEFTDTLRGDLLIGTSKSELTVPYETTFMIDNTTYDNFFYDYSNDEFPVIAFNGQDVTDPDTFYLNEFRNRPAAVNHGFDTISYSLEKDVADSYTLSGGLTYKKFSFDRYGARADTSACASGLVDCSIDGVNGLDVTSANTDLYTFGGDVGDGSTITWLVPNLDAWADETGIYNIEPTPRVSDIYEVEEEDLGAFVKFAADVELGGRGLRYDIGVRYAETKQTSTGTVSGSNVVIEREPYSDVLPSINIAYDLTDDIVLRAAAAKVMTRPGLGNLTPNSSVDSFNYKVSGKNPFLNPTRATNFDISAEWYFAEDALFSIAVFHKDIESFPISTEVTDTFASTGLPLSVLQPTSPTAENPEGGPLESCNPANGGSGCWTISTLGDGPGAKISGAEFSFQVPFSTFTELAFVSDMGFVGNYTMVDSDVDYTFGSEVISERLLGMSKSSYNATVYYENDKLSARIAAAYRDDYITSTSGNSNVFEGYAPSLRVDFSSSYSLTESLGLSFEALNLTDEYTDRFTDLENDRRYEYEHTGRVFMVGAKYKF</sequence>
<dbReference type="InterPro" id="IPR000531">
    <property type="entry name" value="Beta-barrel_TonB"/>
</dbReference>
<name>C6XQH9_HIRBI</name>
<dbReference type="AlphaFoldDB" id="C6XQH9"/>
<dbReference type="EMBL" id="CP001678">
    <property type="protein sequence ID" value="ACT60478.1"/>
    <property type="molecule type" value="Genomic_DNA"/>
</dbReference>
<keyword evidence="5" id="KW-0732">Signal</keyword>
<dbReference type="GO" id="GO:0009279">
    <property type="term" value="C:cell outer membrane"/>
    <property type="evidence" value="ECO:0007669"/>
    <property type="project" value="UniProtKB-SubCell"/>
</dbReference>
<dbReference type="Pfam" id="PF00593">
    <property type="entry name" value="TonB_dep_Rec_b-barrel"/>
    <property type="match status" value="1"/>
</dbReference>
<keyword evidence="2 4" id="KW-0472">Membrane</keyword>
<dbReference type="InterPro" id="IPR010104">
    <property type="entry name" value="TonB_rcpt_bac"/>
</dbReference>
<keyword evidence="9" id="KW-1185">Reference proteome</keyword>
<feature type="chain" id="PRO_5002974114" evidence="5">
    <location>
        <begin position="28"/>
        <end position="926"/>
    </location>
</feature>
<evidence type="ECO:0000313" key="9">
    <source>
        <dbReference type="Proteomes" id="UP000002745"/>
    </source>
</evidence>
<dbReference type="Gene3D" id="2.40.170.20">
    <property type="entry name" value="TonB-dependent receptor, beta-barrel domain"/>
    <property type="match status" value="1"/>
</dbReference>
<dbReference type="Gene3D" id="2.170.130.10">
    <property type="entry name" value="TonB-dependent receptor, plug domain"/>
    <property type="match status" value="1"/>
</dbReference>
<dbReference type="SUPFAM" id="SSF56935">
    <property type="entry name" value="Porins"/>
    <property type="match status" value="1"/>
</dbReference>
<evidence type="ECO:0000256" key="5">
    <source>
        <dbReference type="SAM" id="SignalP"/>
    </source>
</evidence>
<evidence type="ECO:0000259" key="6">
    <source>
        <dbReference type="Pfam" id="PF00593"/>
    </source>
</evidence>
<evidence type="ECO:0000313" key="8">
    <source>
        <dbReference type="EMBL" id="ACT60478.1"/>
    </source>
</evidence>
<evidence type="ECO:0000259" key="7">
    <source>
        <dbReference type="Pfam" id="PF07715"/>
    </source>
</evidence>
<dbReference type="InterPro" id="IPR036942">
    <property type="entry name" value="Beta-barrel_TonB_sf"/>
</dbReference>
<dbReference type="NCBIfam" id="TIGR01782">
    <property type="entry name" value="TonB-Xanth-Caul"/>
    <property type="match status" value="1"/>
</dbReference>
<dbReference type="CDD" id="cd01347">
    <property type="entry name" value="ligand_gated_channel"/>
    <property type="match status" value="1"/>
</dbReference>
<dbReference type="KEGG" id="hba:Hbal_2805"/>
<dbReference type="PANTHER" id="PTHR40980">
    <property type="entry name" value="PLUG DOMAIN-CONTAINING PROTEIN"/>
    <property type="match status" value="1"/>
</dbReference>
<dbReference type="Proteomes" id="UP000002745">
    <property type="component" value="Chromosome"/>
</dbReference>
<gene>
    <name evidence="8" type="ordered locus">Hbal_2805</name>
</gene>